<evidence type="ECO:0000313" key="9">
    <source>
        <dbReference type="RefSeq" id="XP_010434139.1"/>
    </source>
</evidence>
<dbReference type="CDD" id="cd13170">
    <property type="entry name" value="RanBD_NUP50"/>
    <property type="match status" value="1"/>
</dbReference>
<keyword evidence="5" id="KW-0906">Nuclear pore complex</keyword>
<feature type="domain" description="RanBD1" evidence="7">
    <location>
        <begin position="382"/>
        <end position="523"/>
    </location>
</feature>
<keyword evidence="4" id="KW-0811">Translocation</keyword>
<keyword evidence="8" id="KW-1185">Reference proteome</keyword>
<evidence type="ECO:0000256" key="4">
    <source>
        <dbReference type="ARBA" id="ARBA00023010"/>
    </source>
</evidence>
<sequence>MRGVKRAAVSESNDPSFKNAKPMEGTLFGIQKNVAPMQKSSLTSASLDKQRAELARKNVRALNNQFVSWVQLQLKNHPDELWEDGMNDYISHASNILEKFKDVVNWLKENKGKGENVSPESRAADKKTVADAKSSDVKSVSNNSLFASNSQPGLFSNKPSSNFSSSQSSLSSSQPGAFSSSQFGSTFNSQTGSFGSSQFGVAKSSQPSLLSSSQAGAVSNSQTGSFSSGQFGSAKSSQPSLLSSSQAGAVSNSQTGFFTSGQFGSAKSSQPSLLSSSQAGAVSNSQTGSFNSGQFGSAKSSQPSLFSSSQAGAVSNSQTGSFNSGQFGSAKSSQPSLFSSSQAGAVSTSQPPFSSSNNQNPFSSGAAPVPIAVKRDSADDADGEDEQPQPSSPSVKKTKEEGVTVVHEVKCKLYVKSSDPADKGWKDRGTGNLSIKCKEGVDKGTKESKPTILVRNDVGKLLLNALLYAGIKTSPQKNALVAIFHSSEDSSENVTPRTFLIRTKTAEARDKLATAIHEYAPSS</sequence>
<dbReference type="Proteomes" id="UP000694864">
    <property type="component" value="Chromosome 2"/>
</dbReference>
<dbReference type="PROSITE" id="PS50196">
    <property type="entry name" value="RANBD1"/>
    <property type="match status" value="1"/>
</dbReference>
<feature type="region of interest" description="Disordered" evidence="6">
    <location>
        <begin position="1"/>
        <end position="22"/>
    </location>
</feature>
<dbReference type="GeneID" id="104718153"/>
<dbReference type="InterPro" id="IPR000156">
    <property type="entry name" value="Ran_bind_dom"/>
</dbReference>
<keyword evidence="5" id="KW-0539">Nucleus</keyword>
<keyword evidence="3" id="KW-0653">Protein transport</keyword>
<evidence type="ECO:0000256" key="1">
    <source>
        <dbReference type="ARBA" id="ARBA00004567"/>
    </source>
</evidence>
<name>A0ABM0U0P4_CAMSA</name>
<dbReference type="Pfam" id="PF00638">
    <property type="entry name" value="Ran_BP1"/>
    <property type="match status" value="1"/>
</dbReference>
<dbReference type="SUPFAM" id="SSF50729">
    <property type="entry name" value="PH domain-like"/>
    <property type="match status" value="1"/>
</dbReference>
<comment type="subcellular location">
    <subcellularLocation>
        <location evidence="1">Nucleus</location>
        <location evidence="1">Nuclear pore complex</location>
    </subcellularLocation>
</comment>
<reference evidence="9" key="2">
    <citation type="submission" date="2025-08" db="UniProtKB">
        <authorList>
            <consortium name="RefSeq"/>
        </authorList>
    </citation>
    <scope>IDENTIFICATION</scope>
    <source>
        <tissue evidence="9">Leaf</tissue>
    </source>
</reference>
<dbReference type="PANTHER" id="PTHR23138:SF141">
    <property type="entry name" value="NUCLEAR PORE COMPLEX PROTEIN NUP50"/>
    <property type="match status" value="1"/>
</dbReference>
<keyword evidence="2" id="KW-0813">Transport</keyword>
<proteinExistence type="predicted"/>
<feature type="region of interest" description="Disordered" evidence="6">
    <location>
        <begin position="111"/>
        <end position="135"/>
    </location>
</feature>
<evidence type="ECO:0000259" key="7">
    <source>
        <dbReference type="PROSITE" id="PS50196"/>
    </source>
</evidence>
<gene>
    <name evidence="9" type="primary">LOC104718153</name>
</gene>
<feature type="compositionally biased region" description="Basic and acidic residues" evidence="6">
    <location>
        <begin position="122"/>
        <end position="135"/>
    </location>
</feature>
<dbReference type="Gene3D" id="2.30.29.30">
    <property type="entry name" value="Pleckstrin-homology domain (PH domain)/Phosphotyrosine-binding domain (PTB)"/>
    <property type="match status" value="1"/>
</dbReference>
<evidence type="ECO:0000256" key="5">
    <source>
        <dbReference type="ARBA" id="ARBA00023132"/>
    </source>
</evidence>
<evidence type="ECO:0000256" key="3">
    <source>
        <dbReference type="ARBA" id="ARBA00022927"/>
    </source>
</evidence>
<feature type="compositionally biased region" description="Low complexity" evidence="6">
    <location>
        <begin position="297"/>
        <end position="309"/>
    </location>
</feature>
<evidence type="ECO:0000256" key="2">
    <source>
        <dbReference type="ARBA" id="ARBA00022816"/>
    </source>
</evidence>
<accession>A0ABM0U0P4</accession>
<dbReference type="InterPro" id="IPR011993">
    <property type="entry name" value="PH-like_dom_sf"/>
</dbReference>
<dbReference type="PANTHER" id="PTHR23138">
    <property type="entry name" value="RAN BINDING PROTEIN"/>
    <property type="match status" value="1"/>
</dbReference>
<feature type="compositionally biased region" description="Polar residues" evidence="6">
    <location>
        <begin position="310"/>
        <end position="327"/>
    </location>
</feature>
<dbReference type="InterPro" id="IPR045255">
    <property type="entry name" value="RanBP1-like"/>
</dbReference>
<feature type="region of interest" description="Disordered" evidence="6">
    <location>
        <begin position="261"/>
        <end position="401"/>
    </location>
</feature>
<dbReference type="SMART" id="SM00160">
    <property type="entry name" value="RanBD"/>
    <property type="match status" value="1"/>
</dbReference>
<feature type="compositionally biased region" description="Low complexity" evidence="6">
    <location>
        <begin position="349"/>
        <end position="364"/>
    </location>
</feature>
<reference evidence="8" key="1">
    <citation type="journal article" date="2014" name="Nat. Commun.">
        <title>The emerging biofuel crop Camelina sativa retains a highly undifferentiated hexaploid genome structure.</title>
        <authorList>
            <person name="Kagale S."/>
            <person name="Koh C."/>
            <person name="Nixon J."/>
            <person name="Bollina V."/>
            <person name="Clarke W.E."/>
            <person name="Tuteja R."/>
            <person name="Spillane C."/>
            <person name="Robinson S.J."/>
            <person name="Links M.G."/>
            <person name="Clarke C."/>
            <person name="Higgins E.E."/>
            <person name="Huebert T."/>
            <person name="Sharpe A.G."/>
            <person name="Parkin I.A."/>
        </authorList>
    </citation>
    <scope>NUCLEOTIDE SEQUENCE [LARGE SCALE GENOMIC DNA]</scope>
    <source>
        <strain evidence="8">cv. DH55</strain>
    </source>
</reference>
<organism evidence="8 9">
    <name type="scientific">Camelina sativa</name>
    <name type="common">False flax</name>
    <name type="synonym">Myagrum sativum</name>
    <dbReference type="NCBI Taxonomy" id="90675"/>
    <lineage>
        <taxon>Eukaryota</taxon>
        <taxon>Viridiplantae</taxon>
        <taxon>Streptophyta</taxon>
        <taxon>Embryophyta</taxon>
        <taxon>Tracheophyta</taxon>
        <taxon>Spermatophyta</taxon>
        <taxon>Magnoliopsida</taxon>
        <taxon>eudicotyledons</taxon>
        <taxon>Gunneridae</taxon>
        <taxon>Pentapetalae</taxon>
        <taxon>rosids</taxon>
        <taxon>malvids</taxon>
        <taxon>Brassicales</taxon>
        <taxon>Brassicaceae</taxon>
        <taxon>Camelineae</taxon>
        <taxon>Camelina</taxon>
    </lineage>
</organism>
<protein>
    <submittedName>
        <fullName evidence="9">Nuclear pore complex protein NUP98B-like isoform X1</fullName>
    </submittedName>
</protein>
<feature type="compositionally biased region" description="Polar residues" evidence="6">
    <location>
        <begin position="280"/>
        <end position="295"/>
    </location>
</feature>
<dbReference type="RefSeq" id="XP_010434139.1">
    <property type="nucleotide sequence ID" value="XM_010435837.2"/>
</dbReference>
<feature type="region of interest" description="Disordered" evidence="6">
    <location>
        <begin position="213"/>
        <end position="247"/>
    </location>
</feature>
<evidence type="ECO:0000256" key="6">
    <source>
        <dbReference type="SAM" id="MobiDB-lite"/>
    </source>
</evidence>
<feature type="compositionally biased region" description="Low complexity" evidence="6">
    <location>
        <begin position="265"/>
        <end position="279"/>
    </location>
</feature>
<keyword evidence="2" id="KW-0509">mRNA transport</keyword>
<feature type="compositionally biased region" description="Low complexity" evidence="6">
    <location>
        <begin position="329"/>
        <end position="341"/>
    </location>
</feature>
<evidence type="ECO:0000313" key="8">
    <source>
        <dbReference type="Proteomes" id="UP000694864"/>
    </source>
</evidence>